<feature type="compositionally biased region" description="Polar residues" evidence="3">
    <location>
        <begin position="433"/>
        <end position="449"/>
    </location>
</feature>
<dbReference type="Gene3D" id="1.10.238.220">
    <property type="match status" value="1"/>
</dbReference>
<proteinExistence type="predicted"/>
<dbReference type="AlphaFoldDB" id="A0AA39HFK4"/>
<dbReference type="InterPro" id="IPR041534">
    <property type="entry name" value="EF-hand_13"/>
</dbReference>
<reference evidence="5" key="1">
    <citation type="submission" date="2023-06" db="EMBL/GenBank/DDBJ databases">
        <title>Genomic analysis of the entomopathogenic nematode Steinernema hermaphroditum.</title>
        <authorList>
            <person name="Schwarz E.M."/>
            <person name="Heppert J.K."/>
            <person name="Baniya A."/>
            <person name="Schwartz H.T."/>
            <person name="Tan C.-H."/>
            <person name="Antoshechkin I."/>
            <person name="Sternberg P.W."/>
            <person name="Goodrich-Blair H."/>
            <person name="Dillman A.R."/>
        </authorList>
    </citation>
    <scope>NUCLEOTIDE SEQUENCE</scope>
    <source>
        <strain evidence="5">PS9179</strain>
        <tissue evidence="5">Whole animal</tissue>
    </source>
</reference>
<dbReference type="PANTHER" id="PTHR14095">
    <property type="entry name" value="PHOSPHATASE 2A REGULATORY SUBUNIT-RELATED"/>
    <property type="match status" value="1"/>
</dbReference>
<keyword evidence="2" id="KW-0106">Calcium</keyword>
<dbReference type="Pfam" id="PF17958">
    <property type="entry name" value="EF-hand_13"/>
    <property type="match status" value="1"/>
</dbReference>
<dbReference type="InterPro" id="IPR011992">
    <property type="entry name" value="EF-hand-dom_pair"/>
</dbReference>
<feature type="region of interest" description="Disordered" evidence="3">
    <location>
        <begin position="935"/>
        <end position="961"/>
    </location>
</feature>
<dbReference type="InterPro" id="IPR002048">
    <property type="entry name" value="EF_hand_dom"/>
</dbReference>
<dbReference type="CDD" id="cd21504">
    <property type="entry name" value="PPP2R3A_B-like"/>
    <property type="match status" value="1"/>
</dbReference>
<dbReference type="GO" id="GO:0019888">
    <property type="term" value="F:protein phosphatase regulator activity"/>
    <property type="evidence" value="ECO:0007669"/>
    <property type="project" value="TreeGrafter"/>
</dbReference>
<gene>
    <name evidence="5" type="ORF">QR680_017054</name>
</gene>
<evidence type="ECO:0000313" key="6">
    <source>
        <dbReference type="Proteomes" id="UP001175271"/>
    </source>
</evidence>
<evidence type="ECO:0000313" key="5">
    <source>
        <dbReference type="EMBL" id="KAK0403662.1"/>
    </source>
</evidence>
<dbReference type="FunFam" id="1.10.238.220:FF:000001">
    <property type="entry name" value="Serine/threonine-protein phosphatase 2A regulatory subunit B'' subunit alpha"/>
    <property type="match status" value="1"/>
</dbReference>
<dbReference type="Gene3D" id="1.10.238.230">
    <property type="match status" value="1"/>
</dbReference>
<dbReference type="Proteomes" id="UP001175271">
    <property type="component" value="Unassembled WGS sequence"/>
</dbReference>
<comment type="caution">
    <text evidence="5">The sequence shown here is derived from an EMBL/GenBank/DDBJ whole genome shotgun (WGS) entry which is preliminary data.</text>
</comment>
<dbReference type="PROSITE" id="PS00018">
    <property type="entry name" value="EF_HAND_1"/>
    <property type="match status" value="1"/>
</dbReference>
<sequence>MGIRERFAGKRRVPPPTSQPSISSNRPIASPLIASSIAIASCPSSSSFSPFGALRVVSAICILRWLAASRRSIDGVVDQWPSDRPLFAETPVAIGSRSASPVVPPRPHLDLFSGPSALLGTLLIGLWWSARQDPASKCVVCRRQLDEDSSAVLTPLRETISPPTPNTISTTNHCESPCILPYRNPPKMTAVAVPQQVVPPTASLDEEFDPILEEFEESAEQFRLYVEGHRRWKSLGRFPLVVAEDEDEEAVPGCTLKPSSVVSELGADSETHSEDDSVCSSSSSGIGSSVSTTPTSEGTPAYGWKDPNDPQPSTPQRPTKTTLNTTAPWKRKTEVAVTPTPKASKSKKSKAKKPVELPASPKKTQKTMPRPPDAVSSDCLLLFRKQRKALKKAEGAEETPKPKPRRRSGSISRFFESFVRKVFDGQTHRSHRTASTNSPPENHSWNSHQNDVATTESNLLKVLETTPTPRAPIEKDFGPIKLQAPPLASKAALQKVDSVEASLRDPKVTQIAGKLANIPRFHFPQGKPIPRSENDAALRRAQQAFSALPSGAALKSGDLSEVCQAINVPLYWKRPLFDAIARAAGHPHYSAFDDELPPISFAHFATFWREMTAKANDEASRFVFTLAAGDCSKFSSSTVRSYLVHDDFTSMVKDLIDTHPGLSFLADTPVFHRSYIDTVIARVFWTVNRSWSGRITAAEVRKSNLLETIREIEQTSDINKITDFFSYEHFYVIYCKFWDLDQDHDMVISREDMRGYSSGGLTGRIIDRIFSGAVTRGISARLGAPRQPLQTIGFSDFVAFILAEEDKRNPTSIEYWFRCLDLDGDGVISLYEMQYFYDDLESKMLHAGYETMSFDDVVCNLLDLVSPAEPNRVTLRDLKKCGLAHRFINTFVNMNKYCEQESSEGERAYLQNEDREISDWDRFCAVEYELQISKDDYDDEEHDSDNINITLYSDLNEDDEE</sequence>
<feature type="compositionally biased region" description="Basic and acidic residues" evidence="3">
    <location>
        <begin position="391"/>
        <end position="401"/>
    </location>
</feature>
<keyword evidence="1" id="KW-0479">Metal-binding</keyword>
<feature type="region of interest" description="Disordered" evidence="3">
    <location>
        <begin position="1"/>
        <end position="26"/>
    </location>
</feature>
<protein>
    <recommendedName>
        <fullName evidence="4">EF-hand domain-containing protein</fullName>
    </recommendedName>
</protein>
<dbReference type="PROSITE" id="PS50222">
    <property type="entry name" value="EF_HAND_2"/>
    <property type="match status" value="1"/>
</dbReference>
<name>A0AA39HFK4_9BILA</name>
<feature type="compositionally biased region" description="Polar residues" evidence="3">
    <location>
        <begin position="316"/>
        <end position="327"/>
    </location>
</feature>
<dbReference type="SUPFAM" id="SSF47473">
    <property type="entry name" value="EF-hand"/>
    <property type="match status" value="1"/>
</dbReference>
<feature type="compositionally biased region" description="Low complexity" evidence="3">
    <location>
        <begin position="278"/>
        <end position="296"/>
    </location>
</feature>
<evidence type="ECO:0000259" key="4">
    <source>
        <dbReference type="PROSITE" id="PS50222"/>
    </source>
</evidence>
<keyword evidence="6" id="KW-1185">Reference proteome</keyword>
<feature type="domain" description="EF-hand" evidence="4">
    <location>
        <begin position="808"/>
        <end position="843"/>
    </location>
</feature>
<dbReference type="Gene3D" id="1.10.238.10">
    <property type="entry name" value="EF-hand"/>
    <property type="match status" value="1"/>
</dbReference>
<accession>A0AA39HFK4</accession>
<feature type="region of interest" description="Disordered" evidence="3">
    <location>
        <begin position="425"/>
        <end position="449"/>
    </location>
</feature>
<evidence type="ECO:0000256" key="2">
    <source>
        <dbReference type="ARBA" id="ARBA00022837"/>
    </source>
</evidence>
<evidence type="ECO:0000256" key="1">
    <source>
        <dbReference type="ARBA" id="ARBA00022723"/>
    </source>
</evidence>
<dbReference type="GO" id="GO:0005509">
    <property type="term" value="F:calcium ion binding"/>
    <property type="evidence" value="ECO:0007669"/>
    <property type="project" value="InterPro"/>
</dbReference>
<dbReference type="InterPro" id="IPR018247">
    <property type="entry name" value="EF_Hand_1_Ca_BS"/>
</dbReference>
<evidence type="ECO:0000256" key="3">
    <source>
        <dbReference type="SAM" id="MobiDB-lite"/>
    </source>
</evidence>
<dbReference type="FunFam" id="1.10.238.10:FF:000025">
    <property type="entry name" value="serine/threonine-protein phosphatase 2A regulatory subunit B'' subunit alpha"/>
    <property type="match status" value="1"/>
</dbReference>
<dbReference type="EMBL" id="JAUCMV010000004">
    <property type="protein sequence ID" value="KAK0403662.1"/>
    <property type="molecule type" value="Genomic_DNA"/>
</dbReference>
<feature type="region of interest" description="Disordered" evidence="3">
    <location>
        <begin position="245"/>
        <end position="375"/>
    </location>
</feature>
<organism evidence="5 6">
    <name type="scientific">Steinernema hermaphroditum</name>
    <dbReference type="NCBI Taxonomy" id="289476"/>
    <lineage>
        <taxon>Eukaryota</taxon>
        <taxon>Metazoa</taxon>
        <taxon>Ecdysozoa</taxon>
        <taxon>Nematoda</taxon>
        <taxon>Chromadorea</taxon>
        <taxon>Rhabditida</taxon>
        <taxon>Tylenchina</taxon>
        <taxon>Panagrolaimomorpha</taxon>
        <taxon>Strongyloidoidea</taxon>
        <taxon>Steinernematidae</taxon>
        <taxon>Steinernema</taxon>
    </lineage>
</organism>
<feature type="region of interest" description="Disordered" evidence="3">
    <location>
        <begin position="390"/>
        <end position="411"/>
    </location>
</feature>
<dbReference type="PANTHER" id="PTHR14095:SF0">
    <property type="entry name" value="MIP22305P"/>
    <property type="match status" value="1"/>
</dbReference>
<dbReference type="GO" id="GO:0000159">
    <property type="term" value="C:protein phosphatase type 2A complex"/>
    <property type="evidence" value="ECO:0007669"/>
    <property type="project" value="TreeGrafter"/>
</dbReference>